<dbReference type="GO" id="GO:0009117">
    <property type="term" value="P:nucleotide metabolic process"/>
    <property type="evidence" value="ECO:0007669"/>
    <property type="project" value="UniProtKB-KW"/>
</dbReference>
<accession>A0A844F7D5</accession>
<dbReference type="PANTHER" id="PTHR43213">
    <property type="entry name" value="BIFUNCTIONAL DTTP/UTP PYROPHOSPHATASE/METHYLTRANSFERASE PROTEIN-RELATED"/>
    <property type="match status" value="1"/>
</dbReference>
<name>A0A844F7D5_CLOSV</name>
<sequence length="196" mass="21678">MKYILASASPRRKELLEQAGFRFQVIPSSVEEKITKDAPSEIVMELASQKARDVYEHYGDADCVVIGADTIVAYNGEILGKPATQSEAYDMLAMLADRTHQVYTGVSLIMAKGGQVHTRTFFEATDVTFYPISKEDLRSYAETGDSLDKAGAYGIQGPFAIHVKCIRGDYNNVVGLPVSRLYQELLREYVSPLSLP</sequence>
<proteinExistence type="inferred from homology"/>
<dbReference type="GeneID" id="62697275"/>
<dbReference type="GO" id="GO:0005737">
    <property type="term" value="C:cytoplasm"/>
    <property type="evidence" value="ECO:0007669"/>
    <property type="project" value="UniProtKB-SubCell"/>
</dbReference>
<comment type="caution">
    <text evidence="3">Lacks conserved residue(s) required for the propagation of feature annotation.</text>
</comment>
<comment type="caution">
    <text evidence="4">The sequence shown here is derived from an EMBL/GenBank/DDBJ whole genome shotgun (WGS) entry which is preliminary data.</text>
</comment>
<dbReference type="InterPro" id="IPR003697">
    <property type="entry name" value="Maf-like"/>
</dbReference>
<evidence type="ECO:0000313" key="4">
    <source>
        <dbReference type="EMBL" id="MSS39057.1"/>
    </source>
</evidence>
<dbReference type="EMBL" id="VUMB01000003">
    <property type="protein sequence ID" value="MSS39057.1"/>
    <property type="molecule type" value="Genomic_DNA"/>
</dbReference>
<keyword evidence="3" id="KW-0963">Cytoplasm</keyword>
<feature type="active site" description="Proton acceptor" evidence="3">
    <location>
        <position position="69"/>
    </location>
</feature>
<protein>
    <recommendedName>
        <fullName evidence="3">dTTP/UTP pyrophosphatase</fullName>
        <shortName evidence="3">dTTPase/UTPase</shortName>
        <ecNumber evidence="3">3.6.1.9</ecNumber>
    </recommendedName>
    <alternativeName>
        <fullName evidence="3">Nucleoside triphosphate pyrophosphatase</fullName>
    </alternativeName>
    <alternativeName>
        <fullName evidence="3">Nucleotide pyrophosphatase</fullName>
        <shortName evidence="3">Nucleotide PPase</shortName>
    </alternativeName>
</protein>
<dbReference type="RefSeq" id="WP_004606000.1">
    <property type="nucleotide sequence ID" value="NZ_AP024846.1"/>
</dbReference>
<organism evidence="4 5">
    <name type="scientific">Clostridium scindens (strain JCM 10418 / VPI 12708)</name>
    <dbReference type="NCBI Taxonomy" id="29347"/>
    <lineage>
        <taxon>Bacteria</taxon>
        <taxon>Bacillati</taxon>
        <taxon>Bacillota</taxon>
        <taxon>Clostridia</taxon>
        <taxon>Lachnospirales</taxon>
        <taxon>Lachnospiraceae</taxon>
    </lineage>
</organism>
<dbReference type="GO" id="GO:0047429">
    <property type="term" value="F:nucleoside triphosphate diphosphatase activity"/>
    <property type="evidence" value="ECO:0007669"/>
    <property type="project" value="UniProtKB-EC"/>
</dbReference>
<dbReference type="Proteomes" id="UP000462363">
    <property type="component" value="Unassembled WGS sequence"/>
</dbReference>
<dbReference type="EC" id="3.6.1.9" evidence="3"/>
<keyword evidence="3" id="KW-0546">Nucleotide metabolism</keyword>
<gene>
    <name evidence="4" type="ORF">FYJ37_01500</name>
</gene>
<feature type="site" description="Important for substrate specificity" evidence="3">
    <location>
        <position position="11"/>
    </location>
</feature>
<dbReference type="InterPro" id="IPR029001">
    <property type="entry name" value="ITPase-like_fam"/>
</dbReference>
<dbReference type="AlphaFoldDB" id="A0A844F7D5"/>
<dbReference type="PIRSF" id="PIRSF006305">
    <property type="entry name" value="Maf"/>
    <property type="match status" value="1"/>
</dbReference>
<keyword evidence="2 3" id="KW-0378">Hydrolase</keyword>
<reference evidence="4 5" key="1">
    <citation type="submission" date="2019-08" db="EMBL/GenBank/DDBJ databases">
        <title>In-depth cultivation of the pig gut microbiome towards novel bacterial diversity and tailored functional studies.</title>
        <authorList>
            <person name="Wylensek D."/>
            <person name="Hitch T.C.A."/>
            <person name="Clavel T."/>
        </authorList>
    </citation>
    <scope>NUCLEOTIDE SEQUENCE [LARGE SCALE GENOMIC DNA]</scope>
    <source>
        <strain evidence="4 5">BL-389-WT-3D</strain>
    </source>
</reference>
<comment type="function">
    <text evidence="3">Nucleoside triphosphate pyrophosphatase that hydrolyzes dTTP and UTP. May have a dual role in cell division arrest and in preventing the incorporation of modified nucleotides into cellular nucleic acids.</text>
</comment>
<evidence type="ECO:0000256" key="1">
    <source>
        <dbReference type="ARBA" id="ARBA00001968"/>
    </source>
</evidence>
<dbReference type="NCBIfam" id="TIGR00172">
    <property type="entry name" value="maf"/>
    <property type="match status" value="1"/>
</dbReference>
<dbReference type="CDD" id="cd00555">
    <property type="entry name" value="Maf"/>
    <property type="match status" value="1"/>
</dbReference>
<evidence type="ECO:0000256" key="2">
    <source>
        <dbReference type="ARBA" id="ARBA00022801"/>
    </source>
</evidence>
<comment type="catalytic activity">
    <reaction evidence="3">
        <text>dTTP + H2O = dTMP + diphosphate + H(+)</text>
        <dbReference type="Rhea" id="RHEA:28534"/>
        <dbReference type="ChEBI" id="CHEBI:15377"/>
        <dbReference type="ChEBI" id="CHEBI:15378"/>
        <dbReference type="ChEBI" id="CHEBI:33019"/>
        <dbReference type="ChEBI" id="CHEBI:37568"/>
        <dbReference type="ChEBI" id="CHEBI:63528"/>
        <dbReference type="EC" id="3.6.1.9"/>
    </reaction>
</comment>
<dbReference type="PANTHER" id="PTHR43213:SF5">
    <property type="entry name" value="BIFUNCTIONAL DTTP_UTP PYROPHOSPHATASE_METHYLTRANSFERASE PROTEIN-RELATED"/>
    <property type="match status" value="1"/>
</dbReference>
<dbReference type="SUPFAM" id="SSF52972">
    <property type="entry name" value="ITPase-like"/>
    <property type="match status" value="1"/>
</dbReference>
<feature type="site" description="Important for substrate specificity" evidence="3">
    <location>
        <position position="70"/>
    </location>
</feature>
<comment type="subcellular location">
    <subcellularLocation>
        <location evidence="3">Cytoplasm</location>
    </subcellularLocation>
</comment>
<comment type="cofactor">
    <cofactor evidence="1 3">
        <name>a divalent metal cation</name>
        <dbReference type="ChEBI" id="CHEBI:60240"/>
    </cofactor>
</comment>
<comment type="similarity">
    <text evidence="3">Belongs to the Maf family. YhdE subfamily.</text>
</comment>
<feature type="site" description="Important for substrate specificity" evidence="3">
    <location>
        <position position="156"/>
    </location>
</feature>
<evidence type="ECO:0000256" key="3">
    <source>
        <dbReference type="HAMAP-Rule" id="MF_00528"/>
    </source>
</evidence>
<dbReference type="Gene3D" id="3.90.950.10">
    <property type="match status" value="1"/>
</dbReference>
<dbReference type="Pfam" id="PF02545">
    <property type="entry name" value="Maf"/>
    <property type="match status" value="1"/>
</dbReference>
<evidence type="ECO:0000313" key="5">
    <source>
        <dbReference type="Proteomes" id="UP000462363"/>
    </source>
</evidence>
<comment type="catalytic activity">
    <reaction evidence="3">
        <text>UTP + H2O = UMP + diphosphate + H(+)</text>
        <dbReference type="Rhea" id="RHEA:29395"/>
        <dbReference type="ChEBI" id="CHEBI:15377"/>
        <dbReference type="ChEBI" id="CHEBI:15378"/>
        <dbReference type="ChEBI" id="CHEBI:33019"/>
        <dbReference type="ChEBI" id="CHEBI:46398"/>
        <dbReference type="ChEBI" id="CHEBI:57865"/>
        <dbReference type="EC" id="3.6.1.9"/>
    </reaction>
</comment>
<dbReference type="HAMAP" id="MF_00528">
    <property type="entry name" value="Maf"/>
    <property type="match status" value="1"/>
</dbReference>